<accession>A0ABP3AJL3</accession>
<gene>
    <name evidence="1" type="ORF">I551_2087</name>
</gene>
<name>A0ABP3AJL3_MYCUL</name>
<proteinExistence type="predicted"/>
<sequence length="55" mass="6574">MAGSYRKTRLVPFGEYFPLRWLVGWITQGTKAAAEDRRRGTGRWWCMPDRWPSDR</sequence>
<evidence type="ECO:0000313" key="1">
    <source>
        <dbReference type="EMBL" id="EUA91383.1"/>
    </source>
</evidence>
<organism evidence="1 2">
    <name type="scientific">Mycobacterium ulcerans str. Harvey</name>
    <dbReference type="NCBI Taxonomy" id="1299332"/>
    <lineage>
        <taxon>Bacteria</taxon>
        <taxon>Bacillati</taxon>
        <taxon>Actinomycetota</taxon>
        <taxon>Actinomycetes</taxon>
        <taxon>Mycobacteriales</taxon>
        <taxon>Mycobacteriaceae</taxon>
        <taxon>Mycobacterium</taxon>
        <taxon>Mycobacterium ulcerans group</taxon>
    </lineage>
</organism>
<protein>
    <submittedName>
        <fullName evidence="1">Uncharacterized protein</fullName>
    </submittedName>
</protein>
<evidence type="ECO:0000313" key="2">
    <source>
        <dbReference type="Proteomes" id="UP000020681"/>
    </source>
</evidence>
<comment type="caution">
    <text evidence="1">The sequence shown here is derived from an EMBL/GenBank/DDBJ whole genome shotgun (WGS) entry which is preliminary data.</text>
</comment>
<dbReference type="Proteomes" id="UP000020681">
    <property type="component" value="Unassembled WGS sequence"/>
</dbReference>
<reference evidence="1 2" key="1">
    <citation type="submission" date="2014-01" db="EMBL/GenBank/DDBJ databases">
        <authorList>
            <person name="Dobos K."/>
            <person name="Lenaerts A."/>
            <person name="Ordway D."/>
            <person name="DeGroote M.A."/>
            <person name="Parker T."/>
            <person name="Sizemore C."/>
            <person name="Tallon L.J."/>
            <person name="Sadzewicz L.K."/>
            <person name="Sengamalay N."/>
            <person name="Fraser C.M."/>
            <person name="Hine E."/>
            <person name="Shefchek K.A."/>
            <person name="Das S.P."/>
            <person name="Tettelin H."/>
        </authorList>
    </citation>
    <scope>NUCLEOTIDE SEQUENCE [LARGE SCALE GENOMIC DNA]</scope>
    <source>
        <strain evidence="1 2">Harvey</strain>
    </source>
</reference>
<dbReference type="EMBL" id="JAOL01000089">
    <property type="protein sequence ID" value="EUA91383.1"/>
    <property type="molecule type" value="Genomic_DNA"/>
</dbReference>
<keyword evidence="2" id="KW-1185">Reference proteome</keyword>